<evidence type="ECO:0000313" key="4">
    <source>
        <dbReference type="Proteomes" id="UP000014104"/>
    </source>
</evidence>
<protein>
    <recommendedName>
        <fullName evidence="6">YibE/F-like protein</fullName>
    </recommendedName>
</protein>
<evidence type="ECO:0000313" key="2">
    <source>
        <dbReference type="EMBL" id="EOT42981.1"/>
    </source>
</evidence>
<evidence type="ECO:0000313" key="5">
    <source>
        <dbReference type="Proteomes" id="UP000014107"/>
    </source>
</evidence>
<dbReference type="Pfam" id="PF07907">
    <property type="entry name" value="YibE_F"/>
    <property type="match status" value="1"/>
</dbReference>
<feature type="transmembrane region" description="Helical" evidence="1">
    <location>
        <begin position="220"/>
        <end position="241"/>
    </location>
</feature>
<dbReference type="PANTHER" id="PTHR41771">
    <property type="entry name" value="MEMBRANE PROTEIN-RELATED"/>
    <property type="match status" value="1"/>
</dbReference>
<evidence type="ECO:0008006" key="6">
    <source>
        <dbReference type="Google" id="ProtNLM"/>
    </source>
</evidence>
<feature type="transmembrane region" description="Helical" evidence="1">
    <location>
        <begin position="274"/>
        <end position="293"/>
    </location>
</feature>
<feature type="transmembrane region" description="Helical" evidence="1">
    <location>
        <begin position="178"/>
        <end position="200"/>
    </location>
</feature>
<sequence length="340" mass="38016">MKKKMLIFIIFLPMILMIGYQVQHKSAKFYQNPIMEISKIKEEDGYKVIEGKILNKNGEFLKLTIDNQSVTGLTTHLRIKDQVLLNEDLSSVISEKRDGLAFSIVTVFLLILLLVGKTSGLRAFIGLCINLLLLLLSLRFEIVYPSIPTLFVIIIYAALSIIVTFLSNYGIHAFRLDLIAATYIIVLLGFLICFTALKFMGNKGIRFEEMQFLTRPYLGVFYSSLIFGGIGAGVDMIVTLVTPLKELIRQKPTITTLELVASGRRIAKDVTPSMINVLMFAYLSGSLPMIIFYLNNGWSLAATLEMHLSLEILRVFCGAFVILLSVPASLLCVLWKGGLQ</sequence>
<dbReference type="AlphaFoldDB" id="A0AAV3IZ55"/>
<proteinExistence type="predicted"/>
<dbReference type="Proteomes" id="UP000014107">
    <property type="component" value="Unassembled WGS sequence"/>
</dbReference>
<reference evidence="3 5" key="2">
    <citation type="submission" date="2013-03" db="EMBL/GenBank/DDBJ databases">
        <title>The Genome Sequence of Enterococcus avium ATCC_14025 (PacBio/Illumina hybrid assembly).</title>
        <authorList>
            <consortium name="The Broad Institute Genomics Platform"/>
            <consortium name="The Broad Institute Genome Sequencing Center for Infectious Disease"/>
            <person name="Earl A."/>
            <person name="Russ C."/>
            <person name="Gilmore M."/>
            <person name="Surin D."/>
            <person name="Walker B."/>
            <person name="Young S."/>
            <person name="Zeng Q."/>
            <person name="Gargeya S."/>
            <person name="Fitzgerald M."/>
            <person name="Haas B."/>
            <person name="Abouelleil A."/>
            <person name="Allen A.W."/>
            <person name="Alvarado L."/>
            <person name="Arachchi H.M."/>
            <person name="Berlin A.M."/>
            <person name="Chapman S.B."/>
            <person name="Gainer-Dewar J."/>
            <person name="Goldberg J."/>
            <person name="Griggs A."/>
            <person name="Gujja S."/>
            <person name="Hansen M."/>
            <person name="Howarth C."/>
            <person name="Imamovic A."/>
            <person name="Ireland A."/>
            <person name="Larimer J."/>
            <person name="McCowan C."/>
            <person name="Murphy C."/>
            <person name="Pearson M."/>
            <person name="Poon T.W."/>
            <person name="Priest M."/>
            <person name="Roberts A."/>
            <person name="Saif S."/>
            <person name="Shea T."/>
            <person name="Sisk P."/>
            <person name="Sykes S."/>
            <person name="Wortman J."/>
            <person name="Nusbaum C."/>
            <person name="Birren B."/>
        </authorList>
    </citation>
    <scope>NUCLEOTIDE SEQUENCE [LARGE SCALE GENOMIC DNA]</scope>
    <source>
        <strain evidence="3 5">ATCC 14025</strain>
    </source>
</reference>
<dbReference type="RefSeq" id="WP_016180756.1">
    <property type="nucleotide sequence ID" value="NZ_KE136364.1"/>
</dbReference>
<dbReference type="Proteomes" id="UP000014104">
    <property type="component" value="Unassembled WGS sequence"/>
</dbReference>
<gene>
    <name evidence="3" type="ORF">I570_02331</name>
    <name evidence="2" type="ORF">OMU_02921</name>
</gene>
<feature type="transmembrane region" description="Helical" evidence="1">
    <location>
        <begin position="99"/>
        <end position="116"/>
    </location>
</feature>
<dbReference type="PANTHER" id="PTHR41771:SF1">
    <property type="entry name" value="MEMBRANE PROTEIN"/>
    <property type="match status" value="1"/>
</dbReference>
<keyword evidence="4" id="KW-1185">Reference proteome</keyword>
<organism evidence="3 5">
    <name type="scientific">Enterococcus avium ATCC 14025</name>
    <dbReference type="NCBI Taxonomy" id="1140002"/>
    <lineage>
        <taxon>Bacteria</taxon>
        <taxon>Bacillati</taxon>
        <taxon>Bacillota</taxon>
        <taxon>Bacilli</taxon>
        <taxon>Lactobacillales</taxon>
        <taxon>Enterococcaceae</taxon>
        <taxon>Enterococcus</taxon>
    </lineage>
</organism>
<feature type="transmembrane region" description="Helical" evidence="1">
    <location>
        <begin position="123"/>
        <end position="140"/>
    </location>
</feature>
<keyword evidence="1" id="KW-0812">Transmembrane</keyword>
<evidence type="ECO:0000313" key="3">
    <source>
        <dbReference type="EMBL" id="EOU22129.1"/>
    </source>
</evidence>
<dbReference type="EMBL" id="ASWL01000003">
    <property type="protein sequence ID" value="EOU22129.1"/>
    <property type="molecule type" value="Genomic_DNA"/>
</dbReference>
<feature type="transmembrane region" description="Helical" evidence="1">
    <location>
        <begin position="146"/>
        <end position="166"/>
    </location>
</feature>
<comment type="caution">
    <text evidence="3">The sequence shown here is derived from an EMBL/GenBank/DDBJ whole genome shotgun (WGS) entry which is preliminary data.</text>
</comment>
<name>A0AAV3IZ55_ENTAV</name>
<keyword evidence="1" id="KW-1133">Transmembrane helix</keyword>
<evidence type="ECO:0000256" key="1">
    <source>
        <dbReference type="SAM" id="Phobius"/>
    </source>
</evidence>
<dbReference type="InterPro" id="IPR012507">
    <property type="entry name" value="YibE_F"/>
</dbReference>
<keyword evidence="1" id="KW-0472">Membrane</keyword>
<feature type="transmembrane region" description="Helical" evidence="1">
    <location>
        <begin position="313"/>
        <end position="335"/>
    </location>
</feature>
<dbReference type="EMBL" id="AHYV01000030">
    <property type="protein sequence ID" value="EOT42981.1"/>
    <property type="molecule type" value="Genomic_DNA"/>
</dbReference>
<accession>A0AAV3IZ55</accession>
<reference evidence="2 4" key="1">
    <citation type="submission" date="2013-03" db="EMBL/GenBank/DDBJ databases">
        <title>The Genome Sequence of Enterococcus avium ATCC_14025 (Illumina only assembly).</title>
        <authorList>
            <consortium name="The Broad Institute Genomics Platform"/>
            <consortium name="The Broad Institute Genome Sequencing Center for Infectious Disease"/>
            <person name="Earl A."/>
            <person name="Russ C."/>
            <person name="Gilmore M."/>
            <person name="Surin D."/>
            <person name="Walker B."/>
            <person name="Young S."/>
            <person name="Zeng Q."/>
            <person name="Gargeya S."/>
            <person name="Fitzgerald M."/>
            <person name="Haas B."/>
            <person name="Abouelleil A."/>
            <person name="Allen A.W."/>
            <person name="Alvarado L."/>
            <person name="Arachchi H.M."/>
            <person name="Berlin A.M."/>
            <person name="Chapman S.B."/>
            <person name="Gainer-Dewar J."/>
            <person name="Goldberg J."/>
            <person name="Griggs A."/>
            <person name="Gujja S."/>
            <person name="Hansen M."/>
            <person name="Howarth C."/>
            <person name="Imamovic A."/>
            <person name="Ireland A."/>
            <person name="Larimer J."/>
            <person name="McCowan C."/>
            <person name="Murphy C."/>
            <person name="Pearson M."/>
            <person name="Poon T.W."/>
            <person name="Priest M."/>
            <person name="Roberts A."/>
            <person name="Saif S."/>
            <person name="Shea T."/>
            <person name="Sisk P."/>
            <person name="Sykes S."/>
            <person name="Wortman J."/>
            <person name="Nusbaum C."/>
            <person name="Birren B."/>
        </authorList>
    </citation>
    <scope>NUCLEOTIDE SEQUENCE [LARGE SCALE GENOMIC DNA]</scope>
    <source>
        <strain evidence="2 4">ATCC 14025</strain>
    </source>
</reference>